<evidence type="ECO:0000313" key="2">
    <source>
        <dbReference type="EMBL" id="QHF03887.1"/>
    </source>
</evidence>
<reference evidence="2 3" key="1">
    <citation type="journal article" date="2014" name="Genome Announc.">
        <title>Draft Genome Sequences of a Phylogenetically Diverse Suite of Pseudomonas syringae Strains from Multiple Source Populations.</title>
        <authorList>
            <person name="Baltrus D.A."/>
            <person name="Yourstone S."/>
            <person name="Lind A."/>
            <person name="Guilbaud C."/>
            <person name="Sands D.C."/>
            <person name="Jones C.D."/>
            <person name="Morris C.E."/>
            <person name="Dangl J.L."/>
        </authorList>
    </citation>
    <scope>NUCLEOTIDE SEQUENCE [LARGE SCALE GENOMIC DNA]</scope>
    <source>
        <strain evidence="2 3">CC1524</strain>
    </source>
</reference>
<feature type="chain" id="PRO_5046523062" evidence="1">
    <location>
        <begin position="23"/>
        <end position="147"/>
    </location>
</feature>
<gene>
    <name evidence="2" type="ORF">N015_16290</name>
</gene>
<keyword evidence="1" id="KW-0732">Signal</keyword>
<protein>
    <submittedName>
        <fullName evidence="2">Uncharacterized protein</fullName>
    </submittedName>
</protein>
<dbReference type="EMBL" id="CP047265">
    <property type="protein sequence ID" value="QHF03887.1"/>
    <property type="molecule type" value="Genomic_DNA"/>
</dbReference>
<dbReference type="PROSITE" id="PS51257">
    <property type="entry name" value="PROKAR_LIPOPROTEIN"/>
    <property type="match status" value="1"/>
</dbReference>
<organism evidence="2 3">
    <name type="scientific">Pseudomonas asturiensis</name>
    <dbReference type="NCBI Taxonomy" id="1190415"/>
    <lineage>
        <taxon>Bacteria</taxon>
        <taxon>Pseudomonadati</taxon>
        <taxon>Pseudomonadota</taxon>
        <taxon>Gammaproteobacteria</taxon>
        <taxon>Pseudomonadales</taxon>
        <taxon>Pseudomonadaceae</taxon>
        <taxon>Pseudomonas</taxon>
    </lineage>
</organism>
<dbReference type="Proteomes" id="UP000464644">
    <property type="component" value="Chromosome"/>
</dbReference>
<evidence type="ECO:0000313" key="3">
    <source>
        <dbReference type="Proteomes" id="UP000464644"/>
    </source>
</evidence>
<evidence type="ECO:0000256" key="1">
    <source>
        <dbReference type="SAM" id="SignalP"/>
    </source>
</evidence>
<keyword evidence="3" id="KW-1185">Reference proteome</keyword>
<sequence>MRFYVAGFISLCSLISACSTHSAVNSDAEFEPQAKASMDEWRAIKGQVREVDSIYGKPNDFGVVLQQVHTKVCIPGFSAEGIMQVLMDNLKFKAFALGATGITKLDLHIAPWSDAPRMNSNCLKGHLEGAATALILNKERFPETHPQ</sequence>
<dbReference type="RefSeq" id="WP_159372196.1">
    <property type="nucleotide sequence ID" value="NZ_CP047265.1"/>
</dbReference>
<proteinExistence type="predicted"/>
<feature type="signal peptide" evidence="1">
    <location>
        <begin position="1"/>
        <end position="22"/>
    </location>
</feature>
<accession>A0ABX6HED1</accession>
<name>A0ABX6HED1_9PSED</name>